<dbReference type="Gene3D" id="2.180.10.10">
    <property type="entry name" value="RHS repeat-associated core"/>
    <property type="match status" value="1"/>
</dbReference>
<dbReference type="InParanoid" id="Q024R0"/>
<gene>
    <name evidence="2" type="ordered locus">Acid_2527</name>
</gene>
<dbReference type="EMBL" id="CP000473">
    <property type="protein sequence ID" value="ABJ83516.1"/>
    <property type="molecule type" value="Genomic_DNA"/>
</dbReference>
<name>Q024R0_SOLUE</name>
<feature type="region of interest" description="Disordered" evidence="1">
    <location>
        <begin position="40"/>
        <end position="76"/>
    </location>
</feature>
<dbReference type="STRING" id="234267.Acid_2527"/>
<evidence type="ECO:0000256" key="1">
    <source>
        <dbReference type="SAM" id="MobiDB-lite"/>
    </source>
</evidence>
<dbReference type="HOGENOM" id="CLU_647050_0_0_0"/>
<dbReference type="InterPro" id="IPR031325">
    <property type="entry name" value="RHS_repeat"/>
</dbReference>
<dbReference type="NCBIfam" id="TIGR01643">
    <property type="entry name" value="YD_repeat_2x"/>
    <property type="match status" value="2"/>
</dbReference>
<dbReference type="Pfam" id="PF05593">
    <property type="entry name" value="RHS_repeat"/>
    <property type="match status" value="1"/>
</dbReference>
<proteinExistence type="predicted"/>
<accession>Q024R0</accession>
<dbReference type="eggNOG" id="COG3209">
    <property type="taxonomic scope" value="Bacteria"/>
</dbReference>
<organism evidence="2">
    <name type="scientific">Solibacter usitatus (strain Ellin6076)</name>
    <dbReference type="NCBI Taxonomy" id="234267"/>
    <lineage>
        <taxon>Bacteria</taxon>
        <taxon>Pseudomonadati</taxon>
        <taxon>Acidobacteriota</taxon>
        <taxon>Terriglobia</taxon>
        <taxon>Bryobacterales</taxon>
        <taxon>Solibacteraceae</taxon>
        <taxon>Candidatus Solibacter</taxon>
    </lineage>
</organism>
<feature type="compositionally biased region" description="Low complexity" evidence="1">
    <location>
        <begin position="44"/>
        <end position="58"/>
    </location>
</feature>
<dbReference type="KEGG" id="sus:Acid_2527"/>
<protein>
    <submittedName>
        <fullName evidence="2">YD repeat protein</fullName>
    </submittedName>
</protein>
<reference evidence="2" key="1">
    <citation type="submission" date="2006-10" db="EMBL/GenBank/DDBJ databases">
        <title>Complete sequence of Solibacter usitatus Ellin6076.</title>
        <authorList>
            <consortium name="US DOE Joint Genome Institute"/>
            <person name="Copeland A."/>
            <person name="Lucas S."/>
            <person name="Lapidus A."/>
            <person name="Barry K."/>
            <person name="Detter J.C."/>
            <person name="Glavina del Rio T."/>
            <person name="Hammon N."/>
            <person name="Israni S."/>
            <person name="Dalin E."/>
            <person name="Tice H."/>
            <person name="Pitluck S."/>
            <person name="Thompson L.S."/>
            <person name="Brettin T."/>
            <person name="Bruce D."/>
            <person name="Han C."/>
            <person name="Tapia R."/>
            <person name="Gilna P."/>
            <person name="Schmutz J."/>
            <person name="Larimer F."/>
            <person name="Land M."/>
            <person name="Hauser L."/>
            <person name="Kyrpides N."/>
            <person name="Mikhailova N."/>
            <person name="Janssen P.H."/>
            <person name="Kuske C.R."/>
            <person name="Richardson P."/>
        </authorList>
    </citation>
    <scope>NUCLEOTIDE SEQUENCE</scope>
    <source>
        <strain evidence="2">Ellin6076</strain>
    </source>
</reference>
<sequence>MAGWPRSEARKRSNACWMNTVRAARGARHSVDGWHSCHHPELLSSPPSSPGTTTTRSSQARYTGSDMTSATNPENGTVTYQYDGSHHVTKRTDALGQETRYTYDNYNRLTEVQHWATSWDPFSNSMQFQEQTAQRVDYYYDSNPINGSYSQYAQGRLAAVTFTDESPRLGVNYQYSYNQAGRVTSQHMDYYGGAHVFDASYTWDNEGRMTGTNYGPQYSLQYDVNGRLSGMQDAANGNTTVATANYGVAGEMLGLSYFGYSETRTYNSLLQMTRQTVSGMMDMQYVYQNGQNNGRIVQAIDGIANESVNYTYDPLNRLSTANATNGSWGQAFTYDGFGNLTGKSVTQGSAPALSVSYDPATNHQTGQSYDANGNLSGYLVSYDIENRMIADAAATYGYDHAGKRISKITSNSTEIYFYGISVSV</sequence>
<dbReference type="PANTHER" id="PTHR32305:SF15">
    <property type="entry name" value="PROTEIN RHSA-RELATED"/>
    <property type="match status" value="1"/>
</dbReference>
<evidence type="ECO:0000313" key="2">
    <source>
        <dbReference type="EMBL" id="ABJ83516.1"/>
    </source>
</evidence>
<dbReference type="PANTHER" id="PTHR32305">
    <property type="match status" value="1"/>
</dbReference>
<dbReference type="InterPro" id="IPR050708">
    <property type="entry name" value="T6SS_VgrG/RHS"/>
</dbReference>
<dbReference type="InterPro" id="IPR006530">
    <property type="entry name" value="YD"/>
</dbReference>
<dbReference type="AlphaFoldDB" id="Q024R0"/>
<feature type="compositionally biased region" description="Polar residues" evidence="1">
    <location>
        <begin position="59"/>
        <end position="76"/>
    </location>
</feature>